<evidence type="ECO:0000256" key="3">
    <source>
        <dbReference type="ARBA" id="ARBA00022763"/>
    </source>
</evidence>
<evidence type="ECO:0000256" key="4">
    <source>
        <dbReference type="ARBA" id="ARBA00022801"/>
    </source>
</evidence>
<dbReference type="NCBIfam" id="TIGR02784">
    <property type="entry name" value="addA_alphas"/>
    <property type="match status" value="1"/>
</dbReference>
<keyword evidence="8" id="KW-0238">DNA-binding</keyword>
<protein>
    <recommendedName>
        <fullName evidence="12">DNA 3'-5' helicase</fullName>
        <ecNumber evidence="12">5.6.2.4</ecNumber>
    </recommendedName>
    <alternativeName>
        <fullName evidence="13">DNA 3'-5' helicase II</fullName>
    </alternativeName>
</protein>
<feature type="region of interest" description="Disordered" evidence="16">
    <location>
        <begin position="1"/>
        <end position="27"/>
    </location>
</feature>
<gene>
    <name evidence="19" type="primary">addA</name>
    <name evidence="19" type="ORF">EJC49_00085</name>
</gene>
<dbReference type="Gene3D" id="3.40.50.300">
    <property type="entry name" value="P-loop containing nucleotide triphosphate hydrolases"/>
    <property type="match status" value="3"/>
</dbReference>
<evidence type="ECO:0000256" key="15">
    <source>
        <dbReference type="PROSITE-ProRule" id="PRU00560"/>
    </source>
</evidence>
<dbReference type="GO" id="GO:0043138">
    <property type="term" value="F:3'-5' DNA helicase activity"/>
    <property type="evidence" value="ECO:0007669"/>
    <property type="project" value="UniProtKB-EC"/>
</dbReference>
<dbReference type="InterPro" id="IPR014016">
    <property type="entry name" value="UvrD-like_ATP-bd"/>
</dbReference>
<keyword evidence="2 15" id="KW-0547">Nucleotide-binding</keyword>
<dbReference type="InterPro" id="IPR011604">
    <property type="entry name" value="PDDEXK-like_dom_sf"/>
</dbReference>
<accession>A0A429Z3Y3</accession>
<evidence type="ECO:0000256" key="14">
    <source>
        <dbReference type="ARBA" id="ARBA00048988"/>
    </source>
</evidence>
<sequence>MKKPFFVPEETQRSQARASDPQTSAWVSANAGSGKTHVLSLRVVRLLLDGADPARILCLTYTKAAAANMATRVFRDLGRWATLDDATLSAEIEKIEGSPPSRAKRERARRLFARALETPGGLKIQTIHAFCEAVLHRFPLEANIAGHFEMLDGQMEQALVAEARRDLLSGASEGRDAVLADAFAMVLQAGGEAGLDALLSEIVGKRDKLRAFIDHVGGAPSGFIDLFEEFGFSGDETEAAIASAAWPDTWFTAALARSFGERANAAGKAKASDFAAELAAVCAEREPVAALLAARDLFLKKGKPDWEPKSVKPVLSKGVAEHFPAFAGEHGRVCAALLDACDRLAAFRMLKATRAALTIAEWLIARYERLKSARGFLDFNDLITRTVRLLSRADVGPWIQYKLDQGIDHILVDEAQDTSPDQWQVVARLAEEFFTGLGARDNTHRTIFAVGDEKQSIYSFQGAEPEAFARHGDVFRRKVDAAQAGFARVRLTHSFRSTEDVLRAVDIVFASDGARAGLTVDPEGIEHKAIRAGDPGLVELWDQIAPEAVEEPDDWTEPVDHASAPAVRLAETIARTIDGWLKAGEPLPGKDRLVRPGDVLVLVRKRDRFIHALARGLKNRGIPVAGADRLNLRAHIAVKDLIALGRFVLQPHDDLSLAALLKSPIFGLSEADLFDIAHKRGRASLWDVLLARSTDDPHWQPVGEALRRWRDEADGRPVFEFYSAILGRDGVRRKMIARLGHEAGEILDEFLGFCLAAEKSGLARLESFLAALENAGPDIKREMDQTRNEVRIMTVHASKGLEAPLVFLVDNGSAPFSDTHLPRLLPVSSTKGLWPGDGYVWRVSADVQNRVSRGIGQTIGEKAREEYRRLLYVGMTRAEDRLIVCGYRGVRDPQDGIWHRLVEAGFATATIEEVRHPQTGLRLRRFRITPDRPLRAAETQQHATCEQDALPQSFMQRLPRSGAFPRPLAPSGAGVLIGEGEEIAPLSASPVLSPASGPSFAAARGTAVHRLLQSLPDIAPAEREAAARRYLDRAGHGWSTTEREALWRSVESVLSQPAYAPVFAPGSRAEVSVMGTLEVAGRPRAVSGKIDRLAVTDEAVLIIDYKTNRPPPVDLNAVPEIYVAQLALYRALLAPLYPGRRVEAALLFTEGPHLVALPDALLAATLVRLTAA</sequence>
<evidence type="ECO:0000256" key="16">
    <source>
        <dbReference type="SAM" id="MobiDB-lite"/>
    </source>
</evidence>
<evidence type="ECO:0000256" key="8">
    <source>
        <dbReference type="ARBA" id="ARBA00023125"/>
    </source>
</evidence>
<dbReference type="PROSITE" id="PS51198">
    <property type="entry name" value="UVRD_HELICASE_ATP_BIND"/>
    <property type="match status" value="1"/>
</dbReference>
<evidence type="ECO:0000259" key="17">
    <source>
        <dbReference type="PROSITE" id="PS51198"/>
    </source>
</evidence>
<dbReference type="InterPro" id="IPR027417">
    <property type="entry name" value="P-loop_NTPase"/>
</dbReference>
<dbReference type="SUPFAM" id="SSF52540">
    <property type="entry name" value="P-loop containing nucleoside triphosphate hydrolases"/>
    <property type="match status" value="1"/>
</dbReference>
<dbReference type="InterPro" id="IPR014017">
    <property type="entry name" value="DNA_helicase_UvrD-like_C"/>
</dbReference>
<feature type="binding site" evidence="15">
    <location>
        <begin position="29"/>
        <end position="36"/>
    </location>
    <ligand>
        <name>ATP</name>
        <dbReference type="ChEBI" id="CHEBI:30616"/>
    </ligand>
</feature>
<dbReference type="InterPro" id="IPR011335">
    <property type="entry name" value="Restrct_endonuc-II-like"/>
</dbReference>
<dbReference type="EMBL" id="RWKW01000001">
    <property type="protein sequence ID" value="RST88445.1"/>
    <property type="molecule type" value="Genomic_DNA"/>
</dbReference>
<dbReference type="GO" id="GO:0033202">
    <property type="term" value="C:DNA helicase complex"/>
    <property type="evidence" value="ECO:0007669"/>
    <property type="project" value="TreeGrafter"/>
</dbReference>
<evidence type="ECO:0000256" key="9">
    <source>
        <dbReference type="ARBA" id="ARBA00023204"/>
    </source>
</evidence>
<keyword evidence="6" id="KW-0269">Exonuclease</keyword>
<dbReference type="InterPro" id="IPR038726">
    <property type="entry name" value="PDDEXK_AddAB-type"/>
</dbReference>
<evidence type="ECO:0000256" key="7">
    <source>
        <dbReference type="ARBA" id="ARBA00022840"/>
    </source>
</evidence>
<evidence type="ECO:0000256" key="11">
    <source>
        <dbReference type="ARBA" id="ARBA00034617"/>
    </source>
</evidence>
<keyword evidence="9" id="KW-0234">DNA repair</keyword>
<evidence type="ECO:0000256" key="12">
    <source>
        <dbReference type="ARBA" id="ARBA00034808"/>
    </source>
</evidence>
<keyword evidence="20" id="KW-1185">Reference proteome</keyword>
<dbReference type="Gene3D" id="3.30.160.800">
    <property type="match status" value="1"/>
</dbReference>
<dbReference type="OrthoDB" id="9810135at2"/>
<evidence type="ECO:0000256" key="1">
    <source>
        <dbReference type="ARBA" id="ARBA00022722"/>
    </source>
</evidence>
<evidence type="ECO:0000256" key="6">
    <source>
        <dbReference type="ARBA" id="ARBA00022839"/>
    </source>
</evidence>
<dbReference type="GO" id="GO:0000725">
    <property type="term" value="P:recombinational repair"/>
    <property type="evidence" value="ECO:0007669"/>
    <property type="project" value="TreeGrafter"/>
</dbReference>
<evidence type="ECO:0000313" key="19">
    <source>
        <dbReference type="EMBL" id="RST88445.1"/>
    </source>
</evidence>
<dbReference type="SUPFAM" id="SSF52980">
    <property type="entry name" value="Restriction endonuclease-like"/>
    <property type="match status" value="1"/>
</dbReference>
<dbReference type="GO" id="GO:0003677">
    <property type="term" value="F:DNA binding"/>
    <property type="evidence" value="ECO:0007669"/>
    <property type="project" value="UniProtKB-KW"/>
</dbReference>
<dbReference type="EC" id="5.6.2.4" evidence="12"/>
<keyword evidence="10" id="KW-0413">Isomerase</keyword>
<feature type="domain" description="UvrD-like helicase ATP-binding" evidence="17">
    <location>
        <begin position="8"/>
        <end position="498"/>
    </location>
</feature>
<dbReference type="Gene3D" id="3.90.320.10">
    <property type="match status" value="1"/>
</dbReference>
<proteinExistence type="predicted"/>
<comment type="catalytic activity">
    <reaction evidence="11">
        <text>Couples ATP hydrolysis with the unwinding of duplex DNA by translocating in the 3'-5' direction.</text>
        <dbReference type="EC" id="5.6.2.4"/>
    </reaction>
</comment>
<evidence type="ECO:0000259" key="18">
    <source>
        <dbReference type="PROSITE" id="PS51217"/>
    </source>
</evidence>
<reference evidence="19 20" key="1">
    <citation type="submission" date="2018-12" db="EMBL/GenBank/DDBJ databases">
        <title>Mesorhizobium carbonis sp. nov., isolated from coal mine water.</title>
        <authorList>
            <person name="Xin W."/>
            <person name="Xu Z."/>
            <person name="Xiang F."/>
            <person name="Zhang J."/>
            <person name="Xi L."/>
            <person name="Liu J."/>
        </authorList>
    </citation>
    <scope>NUCLEOTIDE SEQUENCE [LARGE SCALE GENOMIC DNA]</scope>
    <source>
        <strain evidence="19 20">B2.3</strain>
    </source>
</reference>
<organism evidence="19 20">
    <name type="scientific">Aquibium carbonis</name>
    <dbReference type="NCBI Taxonomy" id="2495581"/>
    <lineage>
        <taxon>Bacteria</taxon>
        <taxon>Pseudomonadati</taxon>
        <taxon>Pseudomonadota</taxon>
        <taxon>Alphaproteobacteria</taxon>
        <taxon>Hyphomicrobiales</taxon>
        <taxon>Phyllobacteriaceae</taxon>
        <taxon>Aquibium</taxon>
    </lineage>
</organism>
<keyword evidence="4 15" id="KW-0378">Hydrolase</keyword>
<keyword evidence="7 15" id="KW-0067">ATP-binding</keyword>
<feature type="compositionally biased region" description="Polar residues" evidence="16">
    <location>
        <begin position="13"/>
        <end position="27"/>
    </location>
</feature>
<evidence type="ECO:0000256" key="13">
    <source>
        <dbReference type="ARBA" id="ARBA00034923"/>
    </source>
</evidence>
<name>A0A429Z3Y3_9HYPH</name>
<feature type="domain" description="UvrD-like helicase C-terminal" evidence="18">
    <location>
        <begin position="528"/>
        <end position="800"/>
    </location>
</feature>
<dbReference type="Pfam" id="PF13361">
    <property type="entry name" value="UvrD_C"/>
    <property type="match status" value="1"/>
</dbReference>
<keyword evidence="5 15" id="KW-0347">Helicase</keyword>
<dbReference type="Proteomes" id="UP000278398">
    <property type="component" value="Unassembled WGS sequence"/>
</dbReference>
<evidence type="ECO:0000256" key="5">
    <source>
        <dbReference type="ARBA" id="ARBA00022806"/>
    </source>
</evidence>
<dbReference type="GO" id="GO:0005829">
    <property type="term" value="C:cytosol"/>
    <property type="evidence" value="ECO:0007669"/>
    <property type="project" value="TreeGrafter"/>
</dbReference>
<dbReference type="PANTHER" id="PTHR11070:SF2">
    <property type="entry name" value="ATP-DEPENDENT DNA HELICASE SRS2"/>
    <property type="match status" value="1"/>
</dbReference>
<keyword evidence="1" id="KW-0540">Nuclease</keyword>
<comment type="caution">
    <text evidence="19">The sequence shown here is derived from an EMBL/GenBank/DDBJ whole genome shotgun (WGS) entry which is preliminary data.</text>
</comment>
<keyword evidence="3" id="KW-0227">DNA damage</keyword>
<dbReference type="PROSITE" id="PS51217">
    <property type="entry name" value="UVRD_HELICASE_CTER"/>
    <property type="match status" value="1"/>
</dbReference>
<dbReference type="GO" id="GO:0004527">
    <property type="term" value="F:exonuclease activity"/>
    <property type="evidence" value="ECO:0007669"/>
    <property type="project" value="UniProtKB-KW"/>
</dbReference>
<dbReference type="AlphaFoldDB" id="A0A429Z3Y3"/>
<evidence type="ECO:0000313" key="20">
    <source>
        <dbReference type="Proteomes" id="UP000278398"/>
    </source>
</evidence>
<dbReference type="GO" id="GO:0005524">
    <property type="term" value="F:ATP binding"/>
    <property type="evidence" value="ECO:0007669"/>
    <property type="project" value="UniProtKB-UniRule"/>
</dbReference>
<dbReference type="Pfam" id="PF00580">
    <property type="entry name" value="UvrD-helicase"/>
    <property type="match status" value="1"/>
</dbReference>
<dbReference type="InterPro" id="IPR014151">
    <property type="entry name" value="DNA_helicase_AddA"/>
</dbReference>
<comment type="catalytic activity">
    <reaction evidence="14">
        <text>ATP + H2O = ADP + phosphate + H(+)</text>
        <dbReference type="Rhea" id="RHEA:13065"/>
        <dbReference type="ChEBI" id="CHEBI:15377"/>
        <dbReference type="ChEBI" id="CHEBI:15378"/>
        <dbReference type="ChEBI" id="CHEBI:30616"/>
        <dbReference type="ChEBI" id="CHEBI:43474"/>
        <dbReference type="ChEBI" id="CHEBI:456216"/>
        <dbReference type="EC" id="5.6.2.4"/>
    </reaction>
</comment>
<dbReference type="InterPro" id="IPR000212">
    <property type="entry name" value="DNA_helicase_UvrD/REP"/>
</dbReference>
<dbReference type="Pfam" id="PF12705">
    <property type="entry name" value="PDDEXK_1"/>
    <property type="match status" value="1"/>
</dbReference>
<evidence type="ECO:0000256" key="10">
    <source>
        <dbReference type="ARBA" id="ARBA00023235"/>
    </source>
</evidence>
<dbReference type="RefSeq" id="WP_126697410.1">
    <property type="nucleotide sequence ID" value="NZ_RWKW01000001.1"/>
</dbReference>
<dbReference type="Gene3D" id="1.10.486.10">
    <property type="entry name" value="PCRA, domain 4"/>
    <property type="match status" value="1"/>
</dbReference>
<evidence type="ECO:0000256" key="2">
    <source>
        <dbReference type="ARBA" id="ARBA00022741"/>
    </source>
</evidence>
<dbReference type="PANTHER" id="PTHR11070">
    <property type="entry name" value="UVRD / RECB / PCRA DNA HELICASE FAMILY MEMBER"/>
    <property type="match status" value="1"/>
</dbReference>